<feature type="chain" id="PRO_5042287514" description="RxLR effector protein" evidence="1">
    <location>
        <begin position="18"/>
        <end position="163"/>
    </location>
</feature>
<gene>
    <name evidence="2" type="ORF">CTEN210_15250</name>
</gene>
<dbReference type="EMBL" id="BLLK01000062">
    <property type="protein sequence ID" value="GFH58774.1"/>
    <property type="molecule type" value="Genomic_DNA"/>
</dbReference>
<feature type="signal peptide" evidence="1">
    <location>
        <begin position="1"/>
        <end position="17"/>
    </location>
</feature>
<evidence type="ECO:0000313" key="2">
    <source>
        <dbReference type="EMBL" id="GFH58774.1"/>
    </source>
</evidence>
<dbReference type="Proteomes" id="UP001054902">
    <property type="component" value="Unassembled WGS sequence"/>
</dbReference>
<name>A0AAD3HD32_9STRA</name>
<evidence type="ECO:0000256" key="1">
    <source>
        <dbReference type="SAM" id="SignalP"/>
    </source>
</evidence>
<evidence type="ECO:0000313" key="3">
    <source>
        <dbReference type="Proteomes" id="UP001054902"/>
    </source>
</evidence>
<keyword evidence="3" id="KW-1185">Reference proteome</keyword>
<reference evidence="2 3" key="1">
    <citation type="journal article" date="2021" name="Sci. Rep.">
        <title>The genome of the diatom Chaetoceros tenuissimus carries an ancient integrated fragment of an extant virus.</title>
        <authorList>
            <person name="Hongo Y."/>
            <person name="Kimura K."/>
            <person name="Takaki Y."/>
            <person name="Yoshida Y."/>
            <person name="Baba S."/>
            <person name="Kobayashi G."/>
            <person name="Nagasaki K."/>
            <person name="Hano T."/>
            <person name="Tomaru Y."/>
        </authorList>
    </citation>
    <scope>NUCLEOTIDE SEQUENCE [LARGE SCALE GENOMIC DNA]</scope>
    <source>
        <strain evidence="2 3">NIES-3715</strain>
    </source>
</reference>
<keyword evidence="1" id="KW-0732">Signal</keyword>
<accession>A0AAD3HD32</accession>
<evidence type="ECO:0008006" key="4">
    <source>
        <dbReference type="Google" id="ProtNLM"/>
    </source>
</evidence>
<organism evidence="2 3">
    <name type="scientific">Chaetoceros tenuissimus</name>
    <dbReference type="NCBI Taxonomy" id="426638"/>
    <lineage>
        <taxon>Eukaryota</taxon>
        <taxon>Sar</taxon>
        <taxon>Stramenopiles</taxon>
        <taxon>Ochrophyta</taxon>
        <taxon>Bacillariophyta</taxon>
        <taxon>Coscinodiscophyceae</taxon>
        <taxon>Chaetocerotophycidae</taxon>
        <taxon>Chaetocerotales</taxon>
        <taxon>Chaetocerotaceae</taxon>
        <taxon>Chaetoceros</taxon>
    </lineage>
</organism>
<proteinExistence type="predicted"/>
<dbReference type="AlphaFoldDB" id="A0AAD3HD32"/>
<protein>
    <recommendedName>
        <fullName evidence="4">RxLR effector protein</fullName>
    </recommendedName>
</protein>
<comment type="caution">
    <text evidence="2">The sequence shown here is derived from an EMBL/GenBank/DDBJ whole genome shotgun (WGS) entry which is preliminary data.</text>
</comment>
<sequence length="163" mass="18101">MKTTAFVTIATLASASAFAPNSQGRSTTSLAAEKKSFFRTVFDMDLFAPKADQNDYGARNKKNVGSGSLGANSYIPAGLSKAEYEAIRSRDDKKKADNYAKNVAKAGKFLDYTQFYLDRGTDVNDNWAKNKNTLGHRMAKTKYDWSGQQNESKQWFSKLNPLV</sequence>